<accession>A0A0P9BA39</accession>
<evidence type="ECO:0000313" key="2">
    <source>
        <dbReference type="Proteomes" id="UP000050349"/>
    </source>
</evidence>
<dbReference type="PATRIC" id="fig|294.162.peg.2730"/>
<dbReference type="AlphaFoldDB" id="A0A0P9BA39"/>
<organism evidence="1 2">
    <name type="scientific">Pseudomonas fluorescens</name>
    <dbReference type="NCBI Taxonomy" id="294"/>
    <lineage>
        <taxon>Bacteria</taxon>
        <taxon>Pseudomonadati</taxon>
        <taxon>Pseudomonadota</taxon>
        <taxon>Gammaproteobacteria</taxon>
        <taxon>Pseudomonadales</taxon>
        <taxon>Pseudomonadaceae</taxon>
        <taxon>Pseudomonas</taxon>
    </lineage>
</organism>
<protein>
    <recommendedName>
        <fullName evidence="3">DUF1444 family protein</fullName>
    </recommendedName>
</protein>
<dbReference type="OrthoDB" id="6770354at2"/>
<comment type="caution">
    <text evidence="1">The sequence shown here is derived from an EMBL/GenBank/DDBJ whole genome shotgun (WGS) entry which is preliminary data.</text>
</comment>
<name>A0A0P9BA39_PSEFL</name>
<dbReference type="RefSeq" id="WP_057397840.1">
    <property type="nucleotide sequence ID" value="NZ_LJXB01000076.1"/>
</dbReference>
<dbReference type="EMBL" id="LJXB01000076">
    <property type="protein sequence ID" value="KPU59525.1"/>
    <property type="molecule type" value="Genomic_DNA"/>
</dbReference>
<dbReference type="Proteomes" id="UP000050349">
    <property type="component" value="Unassembled WGS sequence"/>
</dbReference>
<proteinExistence type="predicted"/>
<reference evidence="1 2" key="1">
    <citation type="submission" date="2015-09" db="EMBL/GenBank/DDBJ databases">
        <authorList>
            <person name="Jackson K.R."/>
            <person name="Lunt B.L."/>
            <person name="Fisher J.N.B."/>
            <person name="Gardner A.V."/>
            <person name="Bailey M.E."/>
            <person name="Deus L.M."/>
            <person name="Earl A.S."/>
            <person name="Gibby P.D."/>
            <person name="Hartmann K.A."/>
            <person name="Liu J.E."/>
            <person name="Manci A.M."/>
            <person name="Nielsen D.A."/>
            <person name="Solomon M.B."/>
            <person name="Breakwell D.P."/>
            <person name="Burnett S.H."/>
            <person name="Grose J.H."/>
        </authorList>
    </citation>
    <scope>NUCLEOTIDE SEQUENCE [LARGE SCALE GENOMIC DNA]</scope>
    <source>
        <strain evidence="1 2">S613</strain>
    </source>
</reference>
<evidence type="ECO:0008006" key="3">
    <source>
        <dbReference type="Google" id="ProtNLM"/>
    </source>
</evidence>
<evidence type="ECO:0000313" key="1">
    <source>
        <dbReference type="EMBL" id="KPU59525.1"/>
    </source>
</evidence>
<gene>
    <name evidence="1" type="ORF">AN403_2951</name>
</gene>
<sequence>MFRAFFDKLFNRPPTQKGFAQKIIKAARDGGFNGPLEYLPEEFRLRQGGSAYFNLHNAYRDYLQADKDLKAGVLNAYLATLLASHKGTPLTFEQARPLLRPVIRNLAMLEEIRLHHVRREGWDSPFTVAHHPLGKDCVTLLAVDYPDTTSTLTKGPQDVWNIPLDEALSIALDNLRDVTPDAFEEIIPGLYLGAWKDGYDTSRVLLPDVLQRARVKGRPVFMIPNRDVLMVTGDKDIEGLRHMIELSFQALEKGHALSSQIYTYEEQKIIQFPIQEPELDERLSDLQRLLFHGIYSAQKEFLDKIHEVRNEDVFVATHMLYEQPENSGKSFSISAWTQGVATSLPKTDRVALVQPQEDGPAIMQVVAWQEVESMLGELLCAEKDFYPPRYSTLGFPGPEQRSQLTPII</sequence>